<dbReference type="Proteomes" id="UP000249557">
    <property type="component" value="Unassembled WGS sequence"/>
</dbReference>
<sequence length="66" mass="7790">MKPDPKIFDDISRVAGGAMNMFSAVREQVMNDFRARFDEWASRMDLVPREDFDRLEVQVKKLQKQV</sequence>
<gene>
    <name evidence="1" type="ORF">DI626_11190</name>
</gene>
<evidence type="ECO:0000313" key="2">
    <source>
        <dbReference type="Proteomes" id="UP000249557"/>
    </source>
</evidence>
<dbReference type="EMBL" id="QFNK01000324">
    <property type="protein sequence ID" value="PZO80649.1"/>
    <property type="molecule type" value="Genomic_DNA"/>
</dbReference>
<feature type="non-terminal residue" evidence="1">
    <location>
        <position position="66"/>
    </location>
</feature>
<evidence type="ECO:0008006" key="3">
    <source>
        <dbReference type="Google" id="ProtNLM"/>
    </source>
</evidence>
<dbReference type="Pfam" id="PF04380">
    <property type="entry name" value="BMFP"/>
    <property type="match status" value="1"/>
</dbReference>
<dbReference type="AlphaFoldDB" id="A0A2W4ZKL9"/>
<organism evidence="1 2">
    <name type="scientific">Micavibrio aeruginosavorus</name>
    <dbReference type="NCBI Taxonomy" id="349221"/>
    <lineage>
        <taxon>Bacteria</taxon>
        <taxon>Pseudomonadati</taxon>
        <taxon>Bdellovibrionota</taxon>
        <taxon>Bdellovibrionia</taxon>
        <taxon>Bdellovibrionales</taxon>
        <taxon>Pseudobdellovibrionaceae</taxon>
        <taxon>Micavibrio</taxon>
    </lineage>
</organism>
<protein>
    <recommendedName>
        <fullName evidence="3">Pyrroline-5-carboxylate reductase</fullName>
    </recommendedName>
</protein>
<proteinExistence type="predicted"/>
<accession>A0A2W4ZKL9</accession>
<dbReference type="InterPro" id="IPR007475">
    <property type="entry name" value="UbiK"/>
</dbReference>
<evidence type="ECO:0000313" key="1">
    <source>
        <dbReference type="EMBL" id="PZO80649.1"/>
    </source>
</evidence>
<reference evidence="1 2" key="1">
    <citation type="submission" date="2017-08" db="EMBL/GenBank/DDBJ databases">
        <title>Infants hospitalized years apart are colonized by the same room-sourced microbial strains.</title>
        <authorList>
            <person name="Brooks B."/>
            <person name="Olm M.R."/>
            <person name="Firek B.A."/>
            <person name="Baker R."/>
            <person name="Thomas B.C."/>
            <person name="Morowitz M.J."/>
            <person name="Banfield J.F."/>
        </authorList>
    </citation>
    <scope>NUCLEOTIDE SEQUENCE [LARGE SCALE GENOMIC DNA]</scope>
    <source>
        <strain evidence="1">S2_018_000_R2_104</strain>
    </source>
</reference>
<comment type="caution">
    <text evidence="1">The sequence shown here is derived from an EMBL/GenBank/DDBJ whole genome shotgun (WGS) entry which is preliminary data.</text>
</comment>
<name>A0A2W4ZKL9_9BACT</name>